<evidence type="ECO:0000259" key="2">
    <source>
        <dbReference type="Pfam" id="PF13086"/>
    </source>
</evidence>
<dbReference type="InterPro" id="IPR045055">
    <property type="entry name" value="DNA2/NAM7-like"/>
</dbReference>
<evidence type="ECO:0008006" key="6">
    <source>
        <dbReference type="Google" id="ProtNLM"/>
    </source>
</evidence>
<dbReference type="PANTHER" id="PTHR10887">
    <property type="entry name" value="DNA2/NAM7 HELICASE FAMILY"/>
    <property type="match status" value="1"/>
</dbReference>
<dbReference type="Pfam" id="PF13087">
    <property type="entry name" value="AAA_12"/>
    <property type="match status" value="1"/>
</dbReference>
<evidence type="ECO:0000256" key="1">
    <source>
        <dbReference type="SAM" id="MobiDB-lite"/>
    </source>
</evidence>
<dbReference type="InterPro" id="IPR041679">
    <property type="entry name" value="DNA2/NAM7-like_C"/>
</dbReference>
<dbReference type="InterPro" id="IPR027417">
    <property type="entry name" value="P-loop_NTPase"/>
</dbReference>
<feature type="domain" description="DNA2/NAM7 helicase helicase" evidence="2">
    <location>
        <begin position="339"/>
        <end position="394"/>
    </location>
</feature>
<protein>
    <recommendedName>
        <fullName evidence="6">AAA+ ATPase domain-containing protein</fullName>
    </recommendedName>
</protein>
<sequence>MRSFTARATYTCDGHKKLRHNRKWLDGFLNISETTVALLNEDRSSVLGSCRPDGPTRASLLEGEEVLLVNPSILVVMDTTVAAAQRTVTLPDVWPSAAAYMESMALAVREEVSLRVVEVLRNFHAAIAAAPQDSAAPPSSLRMHGLRYYSPCDLISWAPKASSQEMHRRGKLQRACADGGSDLPSERMAGASICLVLPKQRGPSSEYRRDDIWILSNDAWLGSRAERAGRPMDRLHAPWVALARSLWHGPNQEGRLAIEFLTDAAPRLGRQQTVTALKGPECSSELGMLSMLCSPPAHSLPLLAPLMSPPHCIVGPSDPDADGAQGQAGLNAEQLKAPAPICLVHGPFGSGKSTLLVTLLRFLLRARTVAGSPLEGARILVSSGTNVAVDRVLMGAERTRRHMLSTVPIVGVTCYSSMLPVLDGQVFAVTILDECSQLVEPLSLSPIIRAQSRYLIAVGDPLQLPPIVATPTAVAPAGGEAGPALQAGARPTARHGLARPMFVRLAAAGHPVHLLRRQYRCHPVISQIPNRCFYGGQLLDGCSASQRGPVLPGLPPRLWIDPRGGESGGERGARSVTNRREADVICSMVQQLLGHGVPPSAIGIICFFRAQVALLQGLLNPQPPMNVTPEAGQGVAHGPCTVSEAPQGPLAEQAGVQVATVDAFQGGERDVIILSTCVTRPSHFVGDPQRLCVALTRARCHLFLVGSPSALSQSAPAFQALLASCHSLPGCFSTTDRLPIMEGRLAA</sequence>
<dbReference type="InterPro" id="IPR047187">
    <property type="entry name" value="SF1_C_Upf1"/>
</dbReference>
<feature type="domain" description="DNA2/NAM7 helicase-like C-terminal" evidence="3">
    <location>
        <begin position="498"/>
        <end position="708"/>
    </location>
</feature>
<dbReference type="Pfam" id="PF13086">
    <property type="entry name" value="AAA_11"/>
    <property type="match status" value="2"/>
</dbReference>
<dbReference type="PANTHER" id="PTHR10887:SF518">
    <property type="entry name" value="RNA HELICASE NONSENSE MRNA REDUCING FACTOR"/>
    <property type="match status" value="1"/>
</dbReference>
<dbReference type="GO" id="GO:0004386">
    <property type="term" value="F:helicase activity"/>
    <property type="evidence" value="ECO:0007669"/>
    <property type="project" value="InterPro"/>
</dbReference>
<dbReference type="SUPFAM" id="SSF52540">
    <property type="entry name" value="P-loop containing nucleoside triphosphate hydrolases"/>
    <property type="match status" value="1"/>
</dbReference>
<dbReference type="AlphaFoldDB" id="A0A3M7KR52"/>
<dbReference type="EMBL" id="QOKY01000209">
    <property type="protein sequence ID" value="RMZ52329.1"/>
    <property type="molecule type" value="Genomic_DNA"/>
</dbReference>
<organism evidence="4 5">
    <name type="scientific">Auxenochlorella protothecoides</name>
    <name type="common">Green microalga</name>
    <name type="synonym">Chlorella protothecoides</name>
    <dbReference type="NCBI Taxonomy" id="3075"/>
    <lineage>
        <taxon>Eukaryota</taxon>
        <taxon>Viridiplantae</taxon>
        <taxon>Chlorophyta</taxon>
        <taxon>core chlorophytes</taxon>
        <taxon>Trebouxiophyceae</taxon>
        <taxon>Chlorellales</taxon>
        <taxon>Chlorellaceae</taxon>
        <taxon>Auxenochlorella</taxon>
    </lineage>
</organism>
<evidence type="ECO:0000259" key="3">
    <source>
        <dbReference type="Pfam" id="PF13087"/>
    </source>
</evidence>
<feature type="region of interest" description="Disordered" evidence="1">
    <location>
        <begin position="553"/>
        <end position="576"/>
    </location>
</feature>
<dbReference type="CDD" id="cd18808">
    <property type="entry name" value="SF1_C_Upf1"/>
    <property type="match status" value="1"/>
</dbReference>
<reference evidence="5" key="1">
    <citation type="journal article" date="2018" name="Algal Res.">
        <title>Characterization of plant carbon substrate utilization by Auxenochlorella protothecoides.</title>
        <authorList>
            <person name="Vogler B.W."/>
            <person name="Starkenburg S.R."/>
            <person name="Sudasinghe N."/>
            <person name="Schambach J.Y."/>
            <person name="Rollin J.A."/>
            <person name="Pattathil S."/>
            <person name="Barry A.N."/>
        </authorList>
    </citation>
    <scope>NUCLEOTIDE SEQUENCE [LARGE SCALE GENOMIC DNA]</scope>
    <source>
        <strain evidence="5">UTEX 25</strain>
    </source>
</reference>
<accession>A0A3M7KR52</accession>
<comment type="caution">
    <text evidence="4">The sequence shown here is derived from an EMBL/GenBank/DDBJ whole genome shotgun (WGS) entry which is preliminary data.</text>
</comment>
<dbReference type="CDD" id="cd17934">
    <property type="entry name" value="DEXXQc_Upf1-like"/>
    <property type="match status" value="1"/>
</dbReference>
<gene>
    <name evidence="4" type="ORF">APUTEX25_005082</name>
</gene>
<dbReference type="Proteomes" id="UP000279271">
    <property type="component" value="Unassembled WGS sequence"/>
</dbReference>
<proteinExistence type="predicted"/>
<evidence type="ECO:0000313" key="4">
    <source>
        <dbReference type="EMBL" id="RMZ52329.1"/>
    </source>
</evidence>
<feature type="domain" description="DNA2/NAM7 helicase helicase" evidence="2">
    <location>
        <begin position="397"/>
        <end position="469"/>
    </location>
</feature>
<evidence type="ECO:0000313" key="5">
    <source>
        <dbReference type="Proteomes" id="UP000279271"/>
    </source>
</evidence>
<dbReference type="Gene3D" id="3.40.50.300">
    <property type="entry name" value="P-loop containing nucleotide triphosphate hydrolases"/>
    <property type="match status" value="2"/>
</dbReference>
<dbReference type="InterPro" id="IPR041677">
    <property type="entry name" value="DNA2/NAM7_AAA_11"/>
</dbReference>
<name>A0A3M7KR52_AUXPR</name>